<comment type="caution">
    <text evidence="2">The sequence shown here is derived from an EMBL/GenBank/DDBJ whole genome shotgun (WGS) entry which is preliminary data.</text>
</comment>
<dbReference type="PATRIC" id="fig|1641875.4.peg.144"/>
<dbReference type="AlphaFoldDB" id="A0A0T5NTQ0"/>
<keyword evidence="2" id="KW-0560">Oxidoreductase</keyword>
<sequence length="174" mass="19371">MPKALSSASAFPVTEIDRQDGGTMRLGAPDEKPWQLIFVYRGIHCPICRQYLQDLEPKLQEFADMGIEVVAVSADTEAKARKLRADLSLSVPLGYGMDVAQMQALGLYVSDPRSPEETDRPFAEPGLFLVNPEGDLHMVDISNAPFLRPELEKLPSRIKYVLDNDYPIRGTHEG</sequence>
<dbReference type="SUPFAM" id="SSF52833">
    <property type="entry name" value="Thioredoxin-like"/>
    <property type="match status" value="1"/>
</dbReference>
<dbReference type="Proteomes" id="UP000051295">
    <property type="component" value="Unassembled WGS sequence"/>
</dbReference>
<dbReference type="PROSITE" id="PS51352">
    <property type="entry name" value="THIOREDOXIN_2"/>
    <property type="match status" value="1"/>
</dbReference>
<dbReference type="InterPro" id="IPR036249">
    <property type="entry name" value="Thioredoxin-like_sf"/>
</dbReference>
<dbReference type="OrthoDB" id="9809746at2"/>
<accession>A0A0T5NTQ0</accession>
<dbReference type="Gene3D" id="3.40.30.10">
    <property type="entry name" value="Glutaredoxin"/>
    <property type="match status" value="1"/>
</dbReference>
<feature type="domain" description="Thioredoxin" evidence="1">
    <location>
        <begin position="2"/>
        <end position="163"/>
    </location>
</feature>
<protein>
    <submittedName>
        <fullName evidence="2">Thioredoxin peroxidase</fullName>
    </submittedName>
</protein>
<reference evidence="2 3" key="1">
    <citation type="submission" date="2015-04" db="EMBL/GenBank/DDBJ databases">
        <title>The draft genome sequence of Roseovarius sp.R12b.</title>
        <authorList>
            <person name="Li G."/>
            <person name="Lai Q."/>
            <person name="Shao Z."/>
            <person name="Yan P."/>
        </authorList>
    </citation>
    <scope>NUCLEOTIDE SEQUENCE [LARGE SCALE GENOMIC DNA]</scope>
    <source>
        <strain evidence="2 3">R12B</strain>
    </source>
</reference>
<name>A0A0T5NTQ0_9RHOB</name>
<dbReference type="Pfam" id="PF00578">
    <property type="entry name" value="AhpC-TSA"/>
    <property type="match status" value="1"/>
</dbReference>
<dbReference type="STRING" id="1641875.XM53_11780"/>
<dbReference type="RefSeq" id="WP_057793536.1">
    <property type="nucleotide sequence ID" value="NZ_LAXJ01000010.1"/>
</dbReference>
<evidence type="ECO:0000313" key="2">
    <source>
        <dbReference type="EMBL" id="KRS12317.1"/>
    </source>
</evidence>
<keyword evidence="2" id="KW-0575">Peroxidase</keyword>
<dbReference type="InterPro" id="IPR000866">
    <property type="entry name" value="AhpC/TSA"/>
</dbReference>
<keyword evidence="3" id="KW-1185">Reference proteome</keyword>
<organism evidence="2 3">
    <name type="scientific">Roseovarius atlanticus</name>
    <dbReference type="NCBI Taxonomy" id="1641875"/>
    <lineage>
        <taxon>Bacteria</taxon>
        <taxon>Pseudomonadati</taxon>
        <taxon>Pseudomonadota</taxon>
        <taxon>Alphaproteobacteria</taxon>
        <taxon>Rhodobacterales</taxon>
        <taxon>Roseobacteraceae</taxon>
        <taxon>Roseovarius</taxon>
    </lineage>
</organism>
<dbReference type="EMBL" id="LAXJ01000010">
    <property type="protein sequence ID" value="KRS12317.1"/>
    <property type="molecule type" value="Genomic_DNA"/>
</dbReference>
<dbReference type="CDD" id="cd02970">
    <property type="entry name" value="PRX_like2"/>
    <property type="match status" value="1"/>
</dbReference>
<dbReference type="GO" id="GO:0004601">
    <property type="term" value="F:peroxidase activity"/>
    <property type="evidence" value="ECO:0007669"/>
    <property type="project" value="UniProtKB-KW"/>
</dbReference>
<evidence type="ECO:0000259" key="1">
    <source>
        <dbReference type="PROSITE" id="PS51352"/>
    </source>
</evidence>
<gene>
    <name evidence="2" type="ORF">XM53_11780</name>
</gene>
<evidence type="ECO:0000313" key="3">
    <source>
        <dbReference type="Proteomes" id="UP000051295"/>
    </source>
</evidence>
<proteinExistence type="predicted"/>
<dbReference type="InterPro" id="IPR013766">
    <property type="entry name" value="Thioredoxin_domain"/>
</dbReference>